<feature type="compositionally biased region" description="Low complexity" evidence="1">
    <location>
        <begin position="47"/>
        <end position="58"/>
    </location>
</feature>
<dbReference type="PaxDb" id="65489-OBART08G13600.1"/>
<protein>
    <submittedName>
        <fullName evidence="2">Uncharacterized protein</fullName>
    </submittedName>
</protein>
<feature type="compositionally biased region" description="Low complexity" evidence="1">
    <location>
        <begin position="91"/>
        <end position="103"/>
    </location>
</feature>
<dbReference type="EnsemblPlants" id="OBART08G13600.1">
    <property type="protein sequence ID" value="OBART08G13600.1"/>
    <property type="gene ID" value="OBART08G13600"/>
</dbReference>
<reference evidence="2" key="1">
    <citation type="journal article" date="2009" name="Rice">
        <title>De Novo Next Generation Sequencing of Plant Genomes.</title>
        <authorList>
            <person name="Rounsley S."/>
            <person name="Marri P.R."/>
            <person name="Yu Y."/>
            <person name="He R."/>
            <person name="Sisneros N."/>
            <person name="Goicoechea J.L."/>
            <person name="Lee S.J."/>
            <person name="Angelova A."/>
            <person name="Kudrna D."/>
            <person name="Luo M."/>
            <person name="Affourtit J."/>
            <person name="Desany B."/>
            <person name="Knight J."/>
            <person name="Niazi F."/>
            <person name="Egholm M."/>
            <person name="Wing R.A."/>
        </authorList>
    </citation>
    <scope>NUCLEOTIDE SEQUENCE [LARGE SCALE GENOMIC DNA]</scope>
    <source>
        <strain evidence="2">cv. IRGC 105608</strain>
    </source>
</reference>
<proteinExistence type="predicted"/>
<dbReference type="AlphaFoldDB" id="A0A0D3GZX3"/>
<name>A0A0D3GZX3_9ORYZ</name>
<dbReference type="Gramene" id="OBART08G13600.1">
    <property type="protein sequence ID" value="OBART08G13600.1"/>
    <property type="gene ID" value="OBART08G13600"/>
</dbReference>
<dbReference type="HOGENOM" id="CLU_1789884_0_0_1"/>
<feature type="region of interest" description="Disordered" evidence="1">
    <location>
        <begin position="1"/>
        <end position="133"/>
    </location>
</feature>
<feature type="compositionally biased region" description="Basic and acidic residues" evidence="1">
    <location>
        <begin position="113"/>
        <end position="127"/>
    </location>
</feature>
<keyword evidence="3" id="KW-1185">Reference proteome</keyword>
<accession>A0A0D3GZX3</accession>
<evidence type="ECO:0000313" key="2">
    <source>
        <dbReference type="EnsemblPlants" id="OBART08G13600.1"/>
    </source>
</evidence>
<evidence type="ECO:0000256" key="1">
    <source>
        <dbReference type="SAM" id="MobiDB-lite"/>
    </source>
</evidence>
<reference evidence="2" key="2">
    <citation type="submission" date="2015-03" db="UniProtKB">
        <authorList>
            <consortium name="EnsemblPlants"/>
        </authorList>
    </citation>
    <scope>IDENTIFICATION</scope>
</reference>
<organism evidence="2">
    <name type="scientific">Oryza barthii</name>
    <dbReference type="NCBI Taxonomy" id="65489"/>
    <lineage>
        <taxon>Eukaryota</taxon>
        <taxon>Viridiplantae</taxon>
        <taxon>Streptophyta</taxon>
        <taxon>Embryophyta</taxon>
        <taxon>Tracheophyta</taxon>
        <taxon>Spermatophyta</taxon>
        <taxon>Magnoliopsida</taxon>
        <taxon>Liliopsida</taxon>
        <taxon>Poales</taxon>
        <taxon>Poaceae</taxon>
        <taxon>BOP clade</taxon>
        <taxon>Oryzoideae</taxon>
        <taxon>Oryzeae</taxon>
        <taxon>Oryzinae</taxon>
        <taxon>Oryza</taxon>
    </lineage>
</organism>
<dbReference type="Proteomes" id="UP000026960">
    <property type="component" value="Chromosome 8"/>
</dbReference>
<sequence length="145" mass="15163">MVAACTRAREARRRHHHDNEPATTGAGASWGRLPRASVATASSPKYTSAANDSTSSAARPLDLLPPCLARPLLHPTGESPPLPEEEEQQQQREAAVGAAAAACGLGGGEGDEEERRTSRGEGEESRVGKAKGRGGIYASVAPRVW</sequence>
<evidence type="ECO:0000313" key="3">
    <source>
        <dbReference type="Proteomes" id="UP000026960"/>
    </source>
</evidence>